<dbReference type="GO" id="GO:0008276">
    <property type="term" value="F:protein methyltransferase activity"/>
    <property type="evidence" value="ECO:0007669"/>
    <property type="project" value="TreeGrafter"/>
</dbReference>
<dbReference type="InterPro" id="IPR029063">
    <property type="entry name" value="SAM-dependent_MTases_sf"/>
</dbReference>
<reference evidence="3 4" key="1">
    <citation type="submission" date="2017-11" db="EMBL/GenBank/DDBJ databases">
        <title>Genome-resolved metagenomics identifies genetic mobility, metabolic interactions, and unexpected diversity in perchlorate-reducing communities.</title>
        <authorList>
            <person name="Barnum T.P."/>
            <person name="Figueroa I.A."/>
            <person name="Carlstrom C.I."/>
            <person name="Lucas L.N."/>
            <person name="Engelbrektson A.L."/>
            <person name="Coates J.D."/>
        </authorList>
    </citation>
    <scope>NUCLEOTIDE SEQUENCE [LARGE SCALE GENOMIC DNA]</scope>
    <source>
        <strain evidence="3">BM706</strain>
    </source>
</reference>
<evidence type="ECO:0000256" key="1">
    <source>
        <dbReference type="ARBA" id="ARBA00022603"/>
    </source>
</evidence>
<dbReference type="EMBL" id="PKTG01000064">
    <property type="protein sequence ID" value="PLX18388.1"/>
    <property type="molecule type" value="Genomic_DNA"/>
</dbReference>
<evidence type="ECO:0000313" key="3">
    <source>
        <dbReference type="EMBL" id="PLX18388.1"/>
    </source>
</evidence>
<evidence type="ECO:0008006" key="5">
    <source>
        <dbReference type="Google" id="ProtNLM"/>
    </source>
</evidence>
<name>A0A2N5ZI74_MUIH1</name>
<sequence length="273" mass="31560">MEDKWLVIKILYKDEQDFNEIQNVLALMNNECFEKNDDAVILYTKDKDLSGRIEKRLSYRIEDLKIDIKETTAFWNKVLHGDFKSIEVQDFTIKSKDLIDGKEDKEKTIIINPAQAFGSGQHATTRQCIELISWLNSRDSLNDLLEPGCGSSILSIFSKKLGIAEAYAFDNDLTALYNAIENQKLNEVNVNTFCMDLSYINKRFDLVTANIFAHVLINNHDILIDYVDENKYLILSGIEDDQAEEVKDSFSDLKLIRRVSFEGWTSFLFRKKN</sequence>
<dbReference type="CDD" id="cd02440">
    <property type="entry name" value="AdoMet_MTases"/>
    <property type="match status" value="1"/>
</dbReference>
<evidence type="ECO:0000256" key="2">
    <source>
        <dbReference type="ARBA" id="ARBA00022679"/>
    </source>
</evidence>
<protein>
    <recommendedName>
        <fullName evidence="5">Methyltransferase small domain-containing protein</fullName>
    </recommendedName>
</protein>
<dbReference type="AlphaFoldDB" id="A0A2N5ZI74"/>
<dbReference type="SUPFAM" id="SSF53335">
    <property type="entry name" value="S-adenosyl-L-methionine-dependent methyltransferases"/>
    <property type="match status" value="1"/>
</dbReference>
<dbReference type="PANTHER" id="PTHR43648">
    <property type="entry name" value="ELECTRON TRANSFER FLAVOPROTEIN BETA SUBUNIT LYSINE METHYLTRANSFERASE"/>
    <property type="match status" value="1"/>
</dbReference>
<dbReference type="InterPro" id="IPR050078">
    <property type="entry name" value="Ribosomal_L11_MeTrfase_PrmA"/>
</dbReference>
<accession>A0A2N5ZI74</accession>
<keyword evidence="1" id="KW-0489">Methyltransferase</keyword>
<evidence type="ECO:0000313" key="4">
    <source>
        <dbReference type="Proteomes" id="UP000234857"/>
    </source>
</evidence>
<dbReference type="GO" id="GO:0032259">
    <property type="term" value="P:methylation"/>
    <property type="evidence" value="ECO:0007669"/>
    <property type="project" value="UniProtKB-KW"/>
</dbReference>
<proteinExistence type="predicted"/>
<keyword evidence="2" id="KW-0808">Transferase</keyword>
<gene>
    <name evidence="3" type="ORF">C0601_05045</name>
</gene>
<organism evidence="3 4">
    <name type="scientific">Muiribacterium halophilum</name>
    <dbReference type="NCBI Taxonomy" id="2053465"/>
    <lineage>
        <taxon>Bacteria</taxon>
        <taxon>Candidatus Muiribacteriota</taxon>
        <taxon>Candidatus Muiribacteriia</taxon>
        <taxon>Candidatus Muiribacteriales</taxon>
        <taxon>Candidatus Muiribacteriaceae</taxon>
        <taxon>Candidatus Muiribacterium</taxon>
    </lineage>
</organism>
<comment type="caution">
    <text evidence="3">The sequence shown here is derived from an EMBL/GenBank/DDBJ whole genome shotgun (WGS) entry which is preliminary data.</text>
</comment>
<dbReference type="Pfam" id="PF06325">
    <property type="entry name" value="PrmA"/>
    <property type="match status" value="1"/>
</dbReference>
<dbReference type="Gene3D" id="3.40.50.150">
    <property type="entry name" value="Vaccinia Virus protein VP39"/>
    <property type="match status" value="1"/>
</dbReference>
<dbReference type="Proteomes" id="UP000234857">
    <property type="component" value="Unassembled WGS sequence"/>
</dbReference>
<dbReference type="PANTHER" id="PTHR43648:SF1">
    <property type="entry name" value="ELECTRON TRANSFER FLAVOPROTEIN BETA SUBUNIT LYSINE METHYLTRANSFERASE"/>
    <property type="match status" value="1"/>
</dbReference>